<dbReference type="NCBIfam" id="TIGR00256">
    <property type="entry name" value="D-aminoacyl-tRNA deacylase"/>
    <property type="match status" value="1"/>
</dbReference>
<name>A0A0U9HL25_9FIRM</name>
<comment type="function">
    <text evidence="2">An aminoacyl-tRNA editing enzyme that deacylates mischarged D-aminoacyl-tRNAs. Also deacylates mischarged glycyl-tRNA(Ala), protecting cells against glycine mischarging by AlaRS. Acts via tRNA-based rather than protein-based catalysis; rejects L-amino acids rather than detecting D-amino acids in the active site. By recycling D-aminoacyl-tRNA to D-amino acids and free tRNA molecules, this enzyme counteracts the toxicity associated with the formation of D-aminoacyl-tRNA entities in vivo and helps enforce protein L-homochirality.</text>
</comment>
<evidence type="ECO:0000256" key="1">
    <source>
        <dbReference type="ARBA" id="ARBA00009673"/>
    </source>
</evidence>
<dbReference type="HAMAP" id="MF_00518">
    <property type="entry name" value="Deacylase_Dtd"/>
    <property type="match status" value="1"/>
</dbReference>
<dbReference type="GO" id="GO:0043908">
    <property type="term" value="F:Ser(Gly)-tRNA(Ala) hydrolase activity"/>
    <property type="evidence" value="ECO:0007669"/>
    <property type="project" value="UniProtKB-UniRule"/>
</dbReference>
<dbReference type="CDD" id="cd00563">
    <property type="entry name" value="Dtyr_deacylase"/>
    <property type="match status" value="1"/>
</dbReference>
<keyword evidence="2" id="KW-0378">Hydrolase</keyword>
<dbReference type="PANTHER" id="PTHR10472:SF5">
    <property type="entry name" value="D-AMINOACYL-TRNA DEACYLASE 1"/>
    <property type="match status" value="1"/>
</dbReference>
<comment type="catalytic activity">
    <reaction evidence="2">
        <text>glycyl-tRNA(Ala) + H2O = tRNA(Ala) + glycine + H(+)</text>
        <dbReference type="Rhea" id="RHEA:53744"/>
        <dbReference type="Rhea" id="RHEA-COMP:9657"/>
        <dbReference type="Rhea" id="RHEA-COMP:13640"/>
        <dbReference type="ChEBI" id="CHEBI:15377"/>
        <dbReference type="ChEBI" id="CHEBI:15378"/>
        <dbReference type="ChEBI" id="CHEBI:57305"/>
        <dbReference type="ChEBI" id="CHEBI:78442"/>
        <dbReference type="ChEBI" id="CHEBI:78522"/>
    </reaction>
</comment>
<evidence type="ECO:0000313" key="4">
    <source>
        <dbReference type="Proteomes" id="UP000062160"/>
    </source>
</evidence>
<accession>A0A0U9HL25</accession>
<dbReference type="RefSeq" id="WP_059033867.1">
    <property type="nucleotide sequence ID" value="NZ_BSDN01000007.1"/>
</dbReference>
<organism evidence="3">
    <name type="scientific">Tepidanaerobacter syntrophicus</name>
    <dbReference type="NCBI Taxonomy" id="224999"/>
    <lineage>
        <taxon>Bacteria</taxon>
        <taxon>Bacillati</taxon>
        <taxon>Bacillota</taxon>
        <taxon>Clostridia</taxon>
        <taxon>Thermosediminibacterales</taxon>
        <taxon>Tepidanaerobacteraceae</taxon>
        <taxon>Tepidanaerobacter</taxon>
    </lineage>
</organism>
<dbReference type="AlphaFoldDB" id="A0A0U9HL25"/>
<dbReference type="EC" id="3.1.1.-" evidence="2"/>
<evidence type="ECO:0000256" key="2">
    <source>
        <dbReference type="HAMAP-Rule" id="MF_00518"/>
    </source>
</evidence>
<comment type="subunit">
    <text evidence="2">Homodimer.</text>
</comment>
<comment type="domain">
    <text evidence="2">A Gly-cisPro motif from one monomer fits into the active site of the other monomer to allow specific chiral rejection of L-amino acids.</text>
</comment>
<dbReference type="SUPFAM" id="SSF69500">
    <property type="entry name" value="DTD-like"/>
    <property type="match status" value="1"/>
</dbReference>
<dbReference type="OrthoDB" id="9801395at2"/>
<keyword evidence="2" id="KW-0694">RNA-binding</keyword>
<keyword evidence="2" id="KW-0963">Cytoplasm</keyword>
<proteinExistence type="inferred from homology"/>
<keyword evidence="4" id="KW-1185">Reference proteome</keyword>
<dbReference type="FunFam" id="3.50.80.10:FF:000001">
    <property type="entry name" value="D-aminoacyl-tRNA deacylase"/>
    <property type="match status" value="1"/>
</dbReference>
<sequence length="148" mass="16335">MRAVVQRVKEAAVSVNDEQIAKIGKGMTVFVGIAAGDTIKDVDYIAEKIVGLRIFEDDEGKMNKSIQDIDGEILMISQFTLLGDVRKGRRPSFTQAAPPDEAQKLYEALVDACNQKVKTKKGQFQAQMLVYILNDGPVTILVDSNKNF</sequence>
<dbReference type="Gene3D" id="3.50.80.10">
    <property type="entry name" value="D-tyrosyl-tRNA(Tyr) deacylase"/>
    <property type="match status" value="1"/>
</dbReference>
<protein>
    <recommendedName>
        <fullName evidence="2">D-aminoacyl-tRNA deacylase</fullName>
        <shortName evidence="2">DTD</shortName>
        <ecNumber evidence="2">3.1.1.96</ecNumber>
    </recommendedName>
    <alternativeName>
        <fullName evidence="2">Gly-tRNA(Ala) deacylase</fullName>
        <ecNumber evidence="2">3.1.1.-</ecNumber>
    </alternativeName>
</protein>
<dbReference type="GO" id="GO:0005737">
    <property type="term" value="C:cytoplasm"/>
    <property type="evidence" value="ECO:0007669"/>
    <property type="project" value="UniProtKB-SubCell"/>
</dbReference>
<dbReference type="InterPro" id="IPR003732">
    <property type="entry name" value="Daa-tRNA_deacyls_DTD"/>
</dbReference>
<dbReference type="EC" id="3.1.1.96" evidence="2"/>
<dbReference type="GO" id="GO:0051500">
    <property type="term" value="F:D-tyrosyl-tRNA(Tyr) deacylase activity"/>
    <property type="evidence" value="ECO:0007669"/>
    <property type="project" value="TreeGrafter"/>
</dbReference>
<dbReference type="GO" id="GO:0000049">
    <property type="term" value="F:tRNA binding"/>
    <property type="evidence" value="ECO:0007669"/>
    <property type="project" value="UniProtKB-UniRule"/>
</dbReference>
<comment type="subcellular location">
    <subcellularLocation>
        <location evidence="2">Cytoplasm</location>
    </subcellularLocation>
</comment>
<dbReference type="Proteomes" id="UP000062160">
    <property type="component" value="Unassembled WGS sequence"/>
</dbReference>
<dbReference type="PANTHER" id="PTHR10472">
    <property type="entry name" value="D-TYROSYL-TRNA TYR DEACYLASE"/>
    <property type="match status" value="1"/>
</dbReference>
<dbReference type="GO" id="GO:0019478">
    <property type="term" value="P:D-amino acid catabolic process"/>
    <property type="evidence" value="ECO:0007669"/>
    <property type="project" value="UniProtKB-UniRule"/>
</dbReference>
<reference evidence="3" key="1">
    <citation type="journal article" date="2016" name="Genome Announc.">
        <title>Draft Genome Sequence of the Syntrophic Lactate-Degrading Bacterium Tepidanaerobacter syntrophicus JLT.</title>
        <authorList>
            <person name="Matsuura N."/>
            <person name="Ohashi A."/>
            <person name="Tourlousse D.M."/>
            <person name="Sekiguchi Y."/>
        </authorList>
    </citation>
    <scope>NUCLEOTIDE SEQUENCE [LARGE SCALE GENOMIC DNA]</scope>
    <source>
        <strain evidence="3">JL</strain>
    </source>
</reference>
<keyword evidence="2" id="KW-0820">tRNA-binding</keyword>
<dbReference type="EMBL" id="DF977003">
    <property type="protein sequence ID" value="GAQ26092.1"/>
    <property type="molecule type" value="Genomic_DNA"/>
</dbReference>
<gene>
    <name evidence="2" type="primary">dtd</name>
    <name evidence="3" type="ORF">TSYNT_9348</name>
</gene>
<dbReference type="STRING" id="224999.GCA_001485475_02131"/>
<dbReference type="GO" id="GO:0106026">
    <property type="term" value="F:Gly-tRNA(Ala) deacylase activity"/>
    <property type="evidence" value="ECO:0007669"/>
    <property type="project" value="UniProtKB-UniRule"/>
</dbReference>
<comment type="similarity">
    <text evidence="1 2">Belongs to the DTD family.</text>
</comment>
<dbReference type="InterPro" id="IPR023509">
    <property type="entry name" value="DTD-like_sf"/>
</dbReference>
<comment type="catalytic activity">
    <reaction evidence="2">
        <text>a D-aminoacyl-tRNA + H2O = a tRNA + a D-alpha-amino acid + H(+)</text>
        <dbReference type="Rhea" id="RHEA:13953"/>
        <dbReference type="Rhea" id="RHEA-COMP:10123"/>
        <dbReference type="Rhea" id="RHEA-COMP:10124"/>
        <dbReference type="ChEBI" id="CHEBI:15377"/>
        <dbReference type="ChEBI" id="CHEBI:15378"/>
        <dbReference type="ChEBI" id="CHEBI:59871"/>
        <dbReference type="ChEBI" id="CHEBI:78442"/>
        <dbReference type="ChEBI" id="CHEBI:79333"/>
        <dbReference type="EC" id="3.1.1.96"/>
    </reaction>
</comment>
<dbReference type="Pfam" id="PF02580">
    <property type="entry name" value="Tyr_Deacylase"/>
    <property type="match status" value="1"/>
</dbReference>
<evidence type="ECO:0000313" key="3">
    <source>
        <dbReference type="EMBL" id="GAQ26092.1"/>
    </source>
</evidence>
<feature type="short sequence motif" description="Gly-cisPro motif, important for rejection of L-amino acids" evidence="2">
    <location>
        <begin position="136"/>
        <end position="137"/>
    </location>
</feature>